<dbReference type="Pfam" id="PF13419">
    <property type="entry name" value="HAD_2"/>
    <property type="match status" value="1"/>
</dbReference>
<dbReference type="SFLD" id="SFLDG01129">
    <property type="entry name" value="C1.5:_HAD__Beta-PGM__Phosphata"/>
    <property type="match status" value="1"/>
</dbReference>
<dbReference type="InterPro" id="IPR023214">
    <property type="entry name" value="HAD_sf"/>
</dbReference>
<evidence type="ECO:0000313" key="2">
    <source>
        <dbReference type="Proteomes" id="UP000305848"/>
    </source>
</evidence>
<dbReference type="RefSeq" id="WP_137262258.1">
    <property type="nucleotide sequence ID" value="NZ_SZQL01000010.1"/>
</dbReference>
<reference evidence="1 2" key="1">
    <citation type="submission" date="2019-05" db="EMBL/GenBank/DDBJ databases">
        <title>Panacibacter sp. strain 17mud1-8 Genome sequencing and assembly.</title>
        <authorList>
            <person name="Chhetri G."/>
        </authorList>
    </citation>
    <scope>NUCLEOTIDE SEQUENCE [LARGE SCALE GENOMIC DNA]</scope>
    <source>
        <strain evidence="1 2">17mud1-8</strain>
    </source>
</reference>
<dbReference type="PANTHER" id="PTHR18901">
    <property type="entry name" value="2-DEOXYGLUCOSE-6-PHOSPHATE PHOSPHATASE 2"/>
    <property type="match status" value="1"/>
</dbReference>
<organism evidence="1 2">
    <name type="scientific">Ilyomonas limi</name>
    <dbReference type="NCBI Taxonomy" id="2575867"/>
    <lineage>
        <taxon>Bacteria</taxon>
        <taxon>Pseudomonadati</taxon>
        <taxon>Bacteroidota</taxon>
        <taxon>Chitinophagia</taxon>
        <taxon>Chitinophagales</taxon>
        <taxon>Chitinophagaceae</taxon>
        <taxon>Ilyomonas</taxon>
    </lineage>
</organism>
<dbReference type="NCBIfam" id="NF008087">
    <property type="entry name" value="PRK10826.1"/>
    <property type="match status" value="1"/>
</dbReference>
<dbReference type="InterPro" id="IPR023198">
    <property type="entry name" value="PGP-like_dom2"/>
</dbReference>
<dbReference type="EMBL" id="SZQL01000010">
    <property type="protein sequence ID" value="TKK67693.1"/>
    <property type="molecule type" value="Genomic_DNA"/>
</dbReference>
<dbReference type="SFLD" id="SFLDS00003">
    <property type="entry name" value="Haloacid_Dehalogenase"/>
    <property type="match status" value="1"/>
</dbReference>
<dbReference type="SUPFAM" id="SSF56784">
    <property type="entry name" value="HAD-like"/>
    <property type="match status" value="1"/>
</dbReference>
<proteinExistence type="predicted"/>
<dbReference type="Proteomes" id="UP000305848">
    <property type="component" value="Unassembled WGS sequence"/>
</dbReference>
<keyword evidence="2" id="KW-1185">Reference proteome</keyword>
<accession>A0A4V5UU85</accession>
<comment type="caution">
    <text evidence="1">The sequence shown here is derived from an EMBL/GenBank/DDBJ whole genome shotgun (WGS) entry which is preliminary data.</text>
</comment>
<sequence length="219" mass="24907">MQLDTVIFDMDGLLVDSEPLWAIASNEIFEEYGFRLSPEQHITTTGLRTREFVHWWFTYFQIPEINEPAAEEKILQRVLELVSTNCKVMSGVQHVFDFFHSLKFKIGIASSSPLQMIEVVMDLCGIKKYVKATASAEHLQYGKPHPQVYLNCAESLGSLPATCVAFEDSFYGMIAAKAARMKCVVVPEHKRYKEEKWGAADLKLSSLQNFNALHLQLLQ</sequence>
<dbReference type="SFLD" id="SFLDG01135">
    <property type="entry name" value="C1.5.6:_HAD__Beta-PGM__Phospha"/>
    <property type="match status" value="1"/>
</dbReference>
<dbReference type="InterPro" id="IPR006439">
    <property type="entry name" value="HAD-SF_hydro_IA"/>
</dbReference>
<evidence type="ECO:0000313" key="1">
    <source>
        <dbReference type="EMBL" id="TKK67693.1"/>
    </source>
</evidence>
<gene>
    <name evidence="1" type="primary">hxpB</name>
    <name evidence="1" type="ORF">FC093_13150</name>
</gene>
<name>A0A4V5UU85_9BACT</name>
<dbReference type="AlphaFoldDB" id="A0A4V5UU85"/>
<dbReference type="Gene3D" id="3.40.50.1000">
    <property type="entry name" value="HAD superfamily/HAD-like"/>
    <property type="match status" value="1"/>
</dbReference>
<dbReference type="Gene3D" id="1.10.150.240">
    <property type="entry name" value="Putative phosphatase, domain 2"/>
    <property type="match status" value="1"/>
</dbReference>
<protein>
    <submittedName>
        <fullName evidence="1">Hexitol phosphatase HxpB</fullName>
    </submittedName>
</protein>
<dbReference type="OrthoDB" id="9797743at2"/>
<dbReference type="InterPro" id="IPR036412">
    <property type="entry name" value="HAD-like_sf"/>
</dbReference>
<dbReference type="PANTHER" id="PTHR18901:SF38">
    <property type="entry name" value="PSEUDOURIDINE-5'-PHOSPHATASE"/>
    <property type="match status" value="1"/>
</dbReference>
<dbReference type="InterPro" id="IPR041492">
    <property type="entry name" value="HAD_2"/>
</dbReference>
<dbReference type="NCBIfam" id="TIGR01509">
    <property type="entry name" value="HAD-SF-IA-v3"/>
    <property type="match status" value="1"/>
</dbReference>